<accession>A0A225DMV7</accession>
<name>A0A225DMV7_9BACT</name>
<dbReference type="OrthoDB" id="263170at2"/>
<keyword evidence="3" id="KW-1185">Reference proteome</keyword>
<protein>
    <recommendedName>
        <fullName evidence="4">HEAT repeat domain-containing protein</fullName>
    </recommendedName>
</protein>
<sequence length="386" mass="41545">MRRIVCLVSLVCLLAAEYAPACTFCGGGGALGGRLTLSEHYRRAKFVARGKLKNPRFDPNGVGGTTEFHVEAVLKPDAAFAKQPVILLQQYLPVVGDTPPDYVVFCAVADGKPDLLHGVAGTPAVADYLRGAAEVSEKDAAARLGYAFTNLDSADLTVGADAFLEFARATDADIVRAKAALDPAKLRKLLTGAATPTERTGVFALMLGLCGGQQDAALLASLLAKDPLPDRVRENLGGFLAGLTLLDAEAGWSRTEALLTDAKKPFDQRLTAVGTVRFFQATRPVETRPRALRCYRALIGQGDLADVAIDDLRRWGWWDLTADVLRVFDTPTHAAPIVRRGIVRYALQCPTDEAKQFVAATRAKDAKLVEGVEEALKLYEPVKQKN</sequence>
<evidence type="ECO:0008006" key="4">
    <source>
        <dbReference type="Google" id="ProtNLM"/>
    </source>
</evidence>
<comment type="caution">
    <text evidence="2">The sequence shown here is derived from an EMBL/GenBank/DDBJ whole genome shotgun (WGS) entry which is preliminary data.</text>
</comment>
<proteinExistence type="predicted"/>
<evidence type="ECO:0000313" key="2">
    <source>
        <dbReference type="EMBL" id="OWK42353.1"/>
    </source>
</evidence>
<feature type="chain" id="PRO_5012058853" description="HEAT repeat domain-containing protein" evidence="1">
    <location>
        <begin position="22"/>
        <end position="386"/>
    </location>
</feature>
<dbReference type="Proteomes" id="UP000214646">
    <property type="component" value="Unassembled WGS sequence"/>
</dbReference>
<dbReference type="EMBL" id="NIDE01000005">
    <property type="protein sequence ID" value="OWK42353.1"/>
    <property type="molecule type" value="Genomic_DNA"/>
</dbReference>
<evidence type="ECO:0000256" key="1">
    <source>
        <dbReference type="SAM" id="SignalP"/>
    </source>
</evidence>
<evidence type="ECO:0000313" key="3">
    <source>
        <dbReference type="Proteomes" id="UP000214646"/>
    </source>
</evidence>
<dbReference type="RefSeq" id="WP_088255524.1">
    <property type="nucleotide sequence ID" value="NZ_NIDE01000005.1"/>
</dbReference>
<reference evidence="3" key="1">
    <citation type="submission" date="2017-06" db="EMBL/GenBank/DDBJ databases">
        <title>Genome analysis of Fimbriiglobus ruber SP5, the first member of the order Planctomycetales with confirmed chitinolytic capability.</title>
        <authorList>
            <person name="Ravin N.V."/>
            <person name="Rakitin A.L."/>
            <person name="Ivanova A.A."/>
            <person name="Beletsky A.V."/>
            <person name="Kulichevskaya I.S."/>
            <person name="Mardanov A.V."/>
            <person name="Dedysh S.N."/>
        </authorList>
    </citation>
    <scope>NUCLEOTIDE SEQUENCE [LARGE SCALE GENOMIC DNA]</scope>
    <source>
        <strain evidence="3">SP5</strain>
    </source>
</reference>
<feature type="signal peptide" evidence="1">
    <location>
        <begin position="1"/>
        <end position="21"/>
    </location>
</feature>
<dbReference type="AlphaFoldDB" id="A0A225DMV7"/>
<gene>
    <name evidence="2" type="ORF">FRUB_04431</name>
</gene>
<organism evidence="2 3">
    <name type="scientific">Fimbriiglobus ruber</name>
    <dbReference type="NCBI Taxonomy" id="1908690"/>
    <lineage>
        <taxon>Bacteria</taxon>
        <taxon>Pseudomonadati</taxon>
        <taxon>Planctomycetota</taxon>
        <taxon>Planctomycetia</taxon>
        <taxon>Gemmatales</taxon>
        <taxon>Gemmataceae</taxon>
        <taxon>Fimbriiglobus</taxon>
    </lineage>
</organism>
<keyword evidence="1" id="KW-0732">Signal</keyword>